<dbReference type="OrthoDB" id="3104402at2759"/>
<evidence type="ECO:0000313" key="2">
    <source>
        <dbReference type="EMBL" id="KAF6759062.1"/>
    </source>
</evidence>
<evidence type="ECO:0000256" key="1">
    <source>
        <dbReference type="SAM" id="MobiDB-lite"/>
    </source>
</evidence>
<reference evidence="2 3" key="1">
    <citation type="submission" date="2020-07" db="EMBL/GenBank/DDBJ databases">
        <title>Comparative genomics of pyrophilous fungi reveals a link between fire events and developmental genes.</title>
        <authorList>
            <consortium name="DOE Joint Genome Institute"/>
            <person name="Steindorff A.S."/>
            <person name="Carver A."/>
            <person name="Calhoun S."/>
            <person name="Stillman K."/>
            <person name="Liu H."/>
            <person name="Lipzen A."/>
            <person name="Pangilinan J."/>
            <person name="Labutti K."/>
            <person name="Bruns T.D."/>
            <person name="Grigoriev I.V."/>
        </authorList>
    </citation>
    <scope>NUCLEOTIDE SEQUENCE [LARGE SCALE GENOMIC DNA]</scope>
    <source>
        <strain evidence="2 3">CBS 144469</strain>
    </source>
</reference>
<dbReference type="Proteomes" id="UP000521943">
    <property type="component" value="Unassembled WGS sequence"/>
</dbReference>
<name>A0A8H6MCH6_9AGAR</name>
<protein>
    <recommendedName>
        <fullName evidence="4">F-box domain-containing protein</fullName>
    </recommendedName>
</protein>
<feature type="region of interest" description="Disordered" evidence="1">
    <location>
        <begin position="1"/>
        <end position="20"/>
    </location>
</feature>
<dbReference type="AlphaFoldDB" id="A0A8H6MCH6"/>
<evidence type="ECO:0008006" key="4">
    <source>
        <dbReference type="Google" id="ProtNLM"/>
    </source>
</evidence>
<gene>
    <name evidence="2" type="ORF">DFP72DRAFT_844822</name>
</gene>
<keyword evidence="3" id="KW-1185">Reference proteome</keyword>
<accession>A0A8H6MCH6</accession>
<feature type="compositionally biased region" description="Polar residues" evidence="1">
    <location>
        <begin position="1"/>
        <end position="14"/>
    </location>
</feature>
<comment type="caution">
    <text evidence="2">The sequence shown here is derived from an EMBL/GenBank/DDBJ whole genome shotgun (WGS) entry which is preliminary data.</text>
</comment>
<dbReference type="EMBL" id="JACGCI010000017">
    <property type="protein sequence ID" value="KAF6759062.1"/>
    <property type="molecule type" value="Genomic_DNA"/>
</dbReference>
<organism evidence="2 3">
    <name type="scientific">Ephemerocybe angulata</name>
    <dbReference type="NCBI Taxonomy" id="980116"/>
    <lineage>
        <taxon>Eukaryota</taxon>
        <taxon>Fungi</taxon>
        <taxon>Dikarya</taxon>
        <taxon>Basidiomycota</taxon>
        <taxon>Agaricomycotina</taxon>
        <taxon>Agaricomycetes</taxon>
        <taxon>Agaricomycetidae</taxon>
        <taxon>Agaricales</taxon>
        <taxon>Agaricineae</taxon>
        <taxon>Psathyrellaceae</taxon>
        <taxon>Ephemerocybe</taxon>
    </lineage>
</organism>
<evidence type="ECO:0000313" key="3">
    <source>
        <dbReference type="Proteomes" id="UP000521943"/>
    </source>
</evidence>
<proteinExistence type="predicted"/>
<sequence>MSELVAQSVTSNGRSGRGIHKLPNETMNHIFLSGSLTLSTNPAKNTSPAFTLLLVCRRWKVLASALSPLWATLNLDRFYLEEKWGQTAAEDLLWKFANLCLSKSRAHPLHLTFCHSIGAPLEKLAQLGATSDRWVSLTLSSGTLVAILNDRKSFVGFPVLQYLETYIPSTRARNVVDIQEVAPCSDPGMVFPQLACFRFHLRLSSIGRASTQEAFLGLPDHIQKNVTHLSIERSLHLPLLPSRIHTVLTSNMDRLTHLHLKLTSQNSSDIPDLSSFGYLTLPRLVFISLDSPSCQAVEMRDDVWKILDCLRLPALEHLHIAQIMPEAQDPQINVFFTRFLSRCQQPIQTLALRQVSLKHSLALMEALKPEALFLANHFRAPMRKLVCNVAKGVVEGEEGTTVRLKRMVVCDLVKSGALLARDIVNTLVRCSRSRAQPGVASKSLEHPLKVVRVISLSRTPVPRSLEEYVKAPVRMAGVDLRLDFHAQEPSDALTESGMLRVMEAQNHIALCPSLRDMATVVPSTYTHGPSPSVRDDIRSSVYKRLPSKEAHAVQEAVDILSSNGLLFFMDDEPCGDEESNIYLTERGMTIHPPRRRAETDLITRSVSRRKFLNYITPDSNVSPIYWS</sequence>